<dbReference type="EMBL" id="MGJC01000018">
    <property type="protein sequence ID" value="OGM99824.1"/>
    <property type="molecule type" value="Genomic_DNA"/>
</dbReference>
<dbReference type="GO" id="GO:0022627">
    <property type="term" value="C:cytosolic small ribosomal subunit"/>
    <property type="evidence" value="ECO:0007669"/>
    <property type="project" value="TreeGrafter"/>
</dbReference>
<organism evidence="6 7">
    <name type="scientific">Candidatus Yanofskybacteria bacterium RIFCSPHIGHO2_01_FULL_41_27</name>
    <dbReference type="NCBI Taxonomy" id="1802662"/>
    <lineage>
        <taxon>Bacteria</taxon>
        <taxon>Candidatus Yanofskyibacteriota</taxon>
    </lineage>
</organism>
<dbReference type="Proteomes" id="UP000177503">
    <property type="component" value="Unassembled WGS sequence"/>
</dbReference>
<proteinExistence type="inferred from homology"/>
<dbReference type="GO" id="GO:0003735">
    <property type="term" value="F:structural constituent of ribosome"/>
    <property type="evidence" value="ECO:0007669"/>
    <property type="project" value="InterPro"/>
</dbReference>
<dbReference type="STRING" id="1802662.A2736_03235"/>
<dbReference type="Pfam" id="PF01084">
    <property type="entry name" value="Ribosomal_S18"/>
    <property type="match status" value="1"/>
</dbReference>
<evidence type="ECO:0000256" key="2">
    <source>
        <dbReference type="ARBA" id="ARBA00022980"/>
    </source>
</evidence>
<evidence type="ECO:0000256" key="3">
    <source>
        <dbReference type="ARBA" id="ARBA00023274"/>
    </source>
</evidence>
<dbReference type="Gene3D" id="4.10.640.10">
    <property type="entry name" value="Ribosomal protein S18"/>
    <property type="match status" value="1"/>
</dbReference>
<evidence type="ECO:0000256" key="4">
    <source>
        <dbReference type="HAMAP-Rule" id="MF_00270"/>
    </source>
</evidence>
<comment type="subunit">
    <text evidence="4">Part of the 30S ribosomal subunit. Forms a tight heterodimer with protein bS6.</text>
</comment>
<dbReference type="HAMAP" id="MF_00270">
    <property type="entry name" value="Ribosomal_bS18"/>
    <property type="match status" value="1"/>
</dbReference>
<dbReference type="GO" id="GO:0070181">
    <property type="term" value="F:small ribosomal subunit rRNA binding"/>
    <property type="evidence" value="ECO:0007669"/>
    <property type="project" value="TreeGrafter"/>
</dbReference>
<dbReference type="InterPro" id="IPR036870">
    <property type="entry name" value="Ribosomal_bS18_sf"/>
</dbReference>
<evidence type="ECO:0000256" key="1">
    <source>
        <dbReference type="ARBA" id="ARBA00005589"/>
    </source>
</evidence>
<comment type="similarity">
    <text evidence="1 4 5">Belongs to the bacterial ribosomal protein bS18 family.</text>
</comment>
<evidence type="ECO:0000256" key="5">
    <source>
        <dbReference type="RuleBase" id="RU003910"/>
    </source>
</evidence>
<gene>
    <name evidence="4" type="primary">rpsR</name>
    <name evidence="6" type="ORF">A2736_03235</name>
</gene>
<comment type="caution">
    <text evidence="6">The sequence shown here is derived from an EMBL/GenBank/DDBJ whole genome shotgun (WGS) entry which is preliminary data.</text>
</comment>
<dbReference type="AlphaFoldDB" id="A0A1F8EG70"/>
<protein>
    <recommendedName>
        <fullName evidence="4">Small ribosomal subunit protein bS18</fullName>
    </recommendedName>
</protein>
<comment type="function">
    <text evidence="4">Binds as a heterodimer with protein bS6 to the central domain of the 16S rRNA, where it helps stabilize the platform of the 30S subunit.</text>
</comment>
<keyword evidence="2 4" id="KW-0689">Ribosomal protein</keyword>
<dbReference type="NCBIfam" id="TIGR00165">
    <property type="entry name" value="S18"/>
    <property type="match status" value="1"/>
</dbReference>
<keyword evidence="4" id="KW-0694">RNA-binding</keyword>
<dbReference type="PRINTS" id="PR00974">
    <property type="entry name" value="RIBOSOMALS18"/>
</dbReference>
<dbReference type="PANTHER" id="PTHR13479:SF40">
    <property type="entry name" value="SMALL RIBOSOMAL SUBUNIT PROTEIN BS18M"/>
    <property type="match status" value="1"/>
</dbReference>
<keyword evidence="4" id="KW-0699">rRNA-binding</keyword>
<dbReference type="SUPFAM" id="SSF46911">
    <property type="entry name" value="Ribosomal protein S18"/>
    <property type="match status" value="1"/>
</dbReference>
<keyword evidence="3 4" id="KW-0687">Ribonucleoprotein</keyword>
<evidence type="ECO:0000313" key="6">
    <source>
        <dbReference type="EMBL" id="OGM99824.1"/>
    </source>
</evidence>
<evidence type="ECO:0000313" key="7">
    <source>
        <dbReference type="Proteomes" id="UP000177503"/>
    </source>
</evidence>
<dbReference type="GO" id="GO:0006412">
    <property type="term" value="P:translation"/>
    <property type="evidence" value="ECO:0007669"/>
    <property type="project" value="UniProtKB-UniRule"/>
</dbReference>
<sequence>MLCDFCKDNINKVDYKNTQFLRKFVTSQFKVASSKRNKLCDKHQRRIANAVKLARFMALMPYTRNQTVKR</sequence>
<reference evidence="6 7" key="1">
    <citation type="journal article" date="2016" name="Nat. Commun.">
        <title>Thousands of microbial genomes shed light on interconnected biogeochemical processes in an aquifer system.</title>
        <authorList>
            <person name="Anantharaman K."/>
            <person name="Brown C.T."/>
            <person name="Hug L.A."/>
            <person name="Sharon I."/>
            <person name="Castelle C.J."/>
            <person name="Probst A.J."/>
            <person name="Thomas B.C."/>
            <person name="Singh A."/>
            <person name="Wilkins M.J."/>
            <person name="Karaoz U."/>
            <person name="Brodie E.L."/>
            <person name="Williams K.H."/>
            <person name="Hubbard S.S."/>
            <person name="Banfield J.F."/>
        </authorList>
    </citation>
    <scope>NUCLEOTIDE SEQUENCE [LARGE SCALE GENOMIC DNA]</scope>
</reference>
<dbReference type="InterPro" id="IPR001648">
    <property type="entry name" value="Ribosomal_bS18"/>
</dbReference>
<name>A0A1F8EG70_9BACT</name>
<accession>A0A1F8EG70</accession>
<dbReference type="PANTHER" id="PTHR13479">
    <property type="entry name" value="30S RIBOSOMAL PROTEIN S18"/>
    <property type="match status" value="1"/>
</dbReference>